<comment type="caution">
    <text evidence="1">The sequence shown here is derived from an EMBL/GenBank/DDBJ whole genome shotgun (WGS) entry which is preliminary data.</text>
</comment>
<keyword evidence="2" id="KW-1185">Reference proteome</keyword>
<gene>
    <name evidence="1" type="ORF">F4821DRAFT_239056</name>
</gene>
<organism evidence="1 2">
    <name type="scientific">Hypoxylon rubiginosum</name>
    <dbReference type="NCBI Taxonomy" id="110542"/>
    <lineage>
        <taxon>Eukaryota</taxon>
        <taxon>Fungi</taxon>
        <taxon>Dikarya</taxon>
        <taxon>Ascomycota</taxon>
        <taxon>Pezizomycotina</taxon>
        <taxon>Sordariomycetes</taxon>
        <taxon>Xylariomycetidae</taxon>
        <taxon>Xylariales</taxon>
        <taxon>Hypoxylaceae</taxon>
        <taxon>Hypoxylon</taxon>
    </lineage>
</organism>
<name>A0ACC0D0X0_9PEZI</name>
<evidence type="ECO:0000313" key="1">
    <source>
        <dbReference type="EMBL" id="KAI6086187.1"/>
    </source>
</evidence>
<sequence length="1217" mass="134326">MAIVHRWRRRLKRQVQQWLTTVITNLKQNHLWKKIIKNTVCTTINLIIGLIPAVVAVYGSSTFLGAMASVFGHPGQRFGQMAEVLMLITLGTFVGIAWAMLGLYLSSLAYETNIEAAWAIRAVFFALALLLHGILRSSAPRLFMFVFFFLLINITILTSTTTSVSASIVAHIAYPILTAIGIIILVNVTIFPEFSTGFLGRSTIETLCASINTFQESGDWFMSDSQQLDGGNEEKEKTAAAALRTRLIALTEKKTKLRAQLDSCKKAQAECNFEMVFTVLPPRSLKPVSMTLMSRLVQVTICLINACESKYALAGHKYGEEEPKPPEEKIPENEKFDSETDSGSDSDSEDDSDNDKPGGDTKKNRRKSKYAKNLELIKPIREIESGDIELLEHILAQIRGPTKILHIHIQEAVYVITSSLAYCYDVPHLPSGAPTPKGVTLEEIDLRVNLYAEALAQFDRDSAAALEHAASIEYGRESMGDIMPRMETHLISSFLISVRQAAAQVTEMLRHSRNLVAQRQARHNRRRLYWPNISWKKWLATGGERDINALPENARKEARSGYGLKQDPRERDDSPNDSDEQLLKHTTRDEETANGLTKLPTYQEKGKIPMRKGPLKSEASNILWLRGLAADTVEFFADSDDLAFALKMCIATFIVSWPAFVPSLNAWYNSVRGSWASFQLVLVFEVSVGTSFQGFFLRGLGVIFGCVLGFLAYEIGQGNRVVAIVILVLGIIPSSYVHLGTPYVKTGIISIVSMSVVALATILQPPGEEAWEIFVKRLVCFVVGGTVALLIEMFLFPVRARDRLVESLASSIQQISQMQGAVAIGIDSPRDIDIKSHALNESFKDAKEKAEQALSAARTFLPFCLTEPRIKGSFKGQALIYGEMIYVLFQIIDRMDNMLHMRRAYGSSVIEELNTEVLAYRRNVAASITLTLFAVHEALTTRLPLPQFLPSSRVSQLRYIMRVRELMIGHDADSRPQTPASMSSIPLQAHVLKSMTRQNFLSWNAGSAGVMEIIEYLEELVDLAKLLVGVNAFRSGMLERPKFHEYVKKIKQRESDQATAAETAAAEAAAAAAATEAAAEGVRKSGPSFVRKRRGFTLGKTPSHATDTTVAGGSGGGGAEGFGAALRRRFTGATSGVTKGDAAAPVTTAPATVTTAPATVVDSDEERTDRVEDLPMSLQRVMTKRREERERGARSRRDSDDPKGKRPAVKPAQTWAP</sequence>
<reference evidence="1 2" key="1">
    <citation type="journal article" date="2022" name="New Phytol.">
        <title>Ecological generalism drives hyperdiversity of secondary metabolite gene clusters in xylarialean endophytes.</title>
        <authorList>
            <person name="Franco M.E.E."/>
            <person name="Wisecaver J.H."/>
            <person name="Arnold A.E."/>
            <person name="Ju Y.M."/>
            <person name="Slot J.C."/>
            <person name="Ahrendt S."/>
            <person name="Moore L.P."/>
            <person name="Eastman K.E."/>
            <person name="Scott K."/>
            <person name="Konkel Z."/>
            <person name="Mondo S.J."/>
            <person name="Kuo A."/>
            <person name="Hayes R.D."/>
            <person name="Haridas S."/>
            <person name="Andreopoulos B."/>
            <person name="Riley R."/>
            <person name="LaButti K."/>
            <person name="Pangilinan J."/>
            <person name="Lipzen A."/>
            <person name="Amirebrahimi M."/>
            <person name="Yan J."/>
            <person name="Adam C."/>
            <person name="Keymanesh K."/>
            <person name="Ng V."/>
            <person name="Louie K."/>
            <person name="Northen T."/>
            <person name="Drula E."/>
            <person name="Henrissat B."/>
            <person name="Hsieh H.M."/>
            <person name="Youens-Clark K."/>
            <person name="Lutzoni F."/>
            <person name="Miadlikowska J."/>
            <person name="Eastwood D.C."/>
            <person name="Hamelin R.C."/>
            <person name="Grigoriev I.V."/>
            <person name="U'Ren J.M."/>
        </authorList>
    </citation>
    <scope>NUCLEOTIDE SEQUENCE [LARGE SCALE GENOMIC DNA]</scope>
    <source>
        <strain evidence="1 2">ER1909</strain>
    </source>
</reference>
<proteinExistence type="predicted"/>
<protein>
    <submittedName>
        <fullName evidence="1">Uncharacterized protein</fullName>
    </submittedName>
</protein>
<dbReference type="EMBL" id="MU394318">
    <property type="protein sequence ID" value="KAI6086187.1"/>
    <property type="molecule type" value="Genomic_DNA"/>
</dbReference>
<dbReference type="Proteomes" id="UP001497680">
    <property type="component" value="Unassembled WGS sequence"/>
</dbReference>
<evidence type="ECO:0000313" key="2">
    <source>
        <dbReference type="Proteomes" id="UP001497680"/>
    </source>
</evidence>
<accession>A0ACC0D0X0</accession>